<dbReference type="AlphaFoldDB" id="A0A378B790"/>
<gene>
    <name evidence="2" type="ORF">NCTC10313_07026</name>
</gene>
<evidence type="ECO:0000256" key="1">
    <source>
        <dbReference type="SAM" id="MobiDB-lite"/>
    </source>
</evidence>
<reference evidence="2 3" key="1">
    <citation type="submission" date="2018-06" db="EMBL/GenBank/DDBJ databases">
        <authorList>
            <consortium name="Pathogen Informatics"/>
            <person name="Doyle S."/>
        </authorList>
    </citation>
    <scope>NUCLEOTIDE SEQUENCE [LARGE SCALE GENOMIC DNA]</scope>
    <source>
        <strain evidence="2 3">NCTC10313</strain>
    </source>
</reference>
<protein>
    <submittedName>
        <fullName evidence="2">Uncharacterized protein</fullName>
    </submittedName>
</protein>
<evidence type="ECO:0000313" key="3">
    <source>
        <dbReference type="Proteomes" id="UP000254487"/>
    </source>
</evidence>
<dbReference type="Proteomes" id="UP000254487">
    <property type="component" value="Unassembled WGS sequence"/>
</dbReference>
<organism evidence="2 3">
    <name type="scientific">Klebsiella pneumoniae subsp. ozaenae</name>
    <dbReference type="NCBI Taxonomy" id="574"/>
    <lineage>
        <taxon>Bacteria</taxon>
        <taxon>Pseudomonadati</taxon>
        <taxon>Pseudomonadota</taxon>
        <taxon>Gammaproteobacteria</taxon>
        <taxon>Enterobacterales</taxon>
        <taxon>Enterobacteriaceae</taxon>
        <taxon>Klebsiella/Raoultella group</taxon>
        <taxon>Klebsiella</taxon>
        <taxon>Klebsiella pneumoniae complex</taxon>
    </lineage>
</organism>
<evidence type="ECO:0000313" key="2">
    <source>
        <dbReference type="EMBL" id="STV30864.1"/>
    </source>
</evidence>
<proteinExistence type="predicted"/>
<accession>A0A378B790</accession>
<dbReference type="EMBL" id="UGLW01000003">
    <property type="protein sequence ID" value="STV30864.1"/>
    <property type="molecule type" value="Genomic_DNA"/>
</dbReference>
<feature type="region of interest" description="Disordered" evidence="1">
    <location>
        <begin position="161"/>
        <end position="192"/>
    </location>
</feature>
<name>A0A378B790_KLEPO</name>
<sequence length="192" mass="21087">MLLSKSAYARHMGVSRQTVYGWIARGEIVLSGDKVDVEATQAKQNSAGAGAGQHQTEMTWAQAAAWVWRHDGGQGQHGDGEQRIMAAASELGFDAEYEPDEQLLILFRLDEETHSFYGKDHMVGGLRFLRSELAYVAAMHPDTLDDWSETGLKALWSAGRAKNCKPPAKPNPSNLTLFREKQGKVSTQPNGS</sequence>